<evidence type="ECO:0000313" key="4">
    <source>
        <dbReference type="EMBL" id="GET21140.1"/>
    </source>
</evidence>
<feature type="transmembrane region" description="Helical" evidence="1">
    <location>
        <begin position="61"/>
        <end position="85"/>
    </location>
</feature>
<keyword evidence="1" id="KW-0472">Membrane</keyword>
<evidence type="ECO:0000259" key="2">
    <source>
        <dbReference type="Pfam" id="PF04773"/>
    </source>
</evidence>
<accession>A0A2P8C9I0</accession>
<dbReference type="RefSeq" id="WP_106542923.1">
    <property type="nucleotide sequence ID" value="NZ_BLAU01000001.1"/>
</dbReference>
<reference evidence="5 6" key="1">
    <citation type="submission" date="2018-03" db="EMBL/GenBank/DDBJ databases">
        <title>Genomic Encyclopedia of Archaeal and Bacterial Type Strains, Phase II (KMG-II): from individual species to whole genera.</title>
        <authorList>
            <person name="Goeker M."/>
        </authorList>
    </citation>
    <scope>NUCLEOTIDE SEQUENCE [LARGE SCALE GENOMIC DNA]</scope>
    <source>
        <strain evidence="5 6">DSM 27267</strain>
    </source>
</reference>
<feature type="domain" description="Protein FecR C-terminal" evidence="3">
    <location>
        <begin position="243"/>
        <end position="302"/>
    </location>
</feature>
<dbReference type="Gene3D" id="3.55.50.30">
    <property type="match status" value="1"/>
</dbReference>
<dbReference type="OrthoDB" id="1098987at2"/>
<gene>
    <name evidence="5" type="ORF">CLV93_10811</name>
    <name evidence="4" type="ORF">JCM18694_13860</name>
</gene>
<reference evidence="4 7" key="2">
    <citation type="submission" date="2019-10" db="EMBL/GenBank/DDBJ databases">
        <title>Prolixibacter strains distinguished by the presence of nitrate reductase genes were adept at nitrate-dependent anaerobic corrosion of metallic iron and carbon steel.</title>
        <authorList>
            <person name="Iino T."/>
            <person name="Shono N."/>
            <person name="Ito K."/>
            <person name="Nakamura R."/>
            <person name="Sueoka K."/>
            <person name="Harayama S."/>
            <person name="Ohkuma M."/>
        </authorList>
    </citation>
    <scope>NUCLEOTIDE SEQUENCE [LARGE SCALE GENOMIC DNA]</scope>
    <source>
        <strain evidence="4 7">MIC1-1</strain>
    </source>
</reference>
<proteinExistence type="predicted"/>
<evidence type="ECO:0000313" key="7">
    <source>
        <dbReference type="Proteomes" id="UP000396862"/>
    </source>
</evidence>
<organism evidence="5 6">
    <name type="scientific">Prolixibacter denitrificans</name>
    <dbReference type="NCBI Taxonomy" id="1541063"/>
    <lineage>
        <taxon>Bacteria</taxon>
        <taxon>Pseudomonadati</taxon>
        <taxon>Bacteroidota</taxon>
        <taxon>Bacteroidia</taxon>
        <taxon>Marinilabiliales</taxon>
        <taxon>Prolixibacteraceae</taxon>
        <taxon>Prolixibacter</taxon>
    </lineage>
</organism>
<dbReference type="PANTHER" id="PTHR30273">
    <property type="entry name" value="PERIPLASMIC SIGNAL SENSOR AND SIGMA FACTOR ACTIVATOR FECR-RELATED"/>
    <property type="match status" value="1"/>
</dbReference>
<keyword evidence="1" id="KW-0812">Transmembrane</keyword>
<evidence type="ECO:0000259" key="3">
    <source>
        <dbReference type="Pfam" id="PF16344"/>
    </source>
</evidence>
<dbReference type="EMBL" id="PYGC01000008">
    <property type="protein sequence ID" value="PSK81614.1"/>
    <property type="molecule type" value="Genomic_DNA"/>
</dbReference>
<name>A0A2P8C9I0_9BACT</name>
<dbReference type="Gene3D" id="2.60.120.1440">
    <property type="match status" value="1"/>
</dbReference>
<protein>
    <submittedName>
        <fullName evidence="4">Anti-sigma factor</fullName>
    </submittedName>
    <submittedName>
        <fullName evidence="5">FecR protein</fullName>
    </submittedName>
</protein>
<evidence type="ECO:0000313" key="5">
    <source>
        <dbReference type="EMBL" id="PSK81614.1"/>
    </source>
</evidence>
<evidence type="ECO:0000313" key="6">
    <source>
        <dbReference type="Proteomes" id="UP000240621"/>
    </source>
</evidence>
<dbReference type="InterPro" id="IPR032508">
    <property type="entry name" value="FecR_C"/>
</dbReference>
<dbReference type="AlphaFoldDB" id="A0A2P8C9I0"/>
<evidence type="ECO:0000256" key="1">
    <source>
        <dbReference type="SAM" id="Phobius"/>
    </source>
</evidence>
<dbReference type="Proteomes" id="UP000240621">
    <property type="component" value="Unassembled WGS sequence"/>
</dbReference>
<keyword evidence="7" id="KW-1185">Reference proteome</keyword>
<dbReference type="EMBL" id="BLAU01000001">
    <property type="protein sequence ID" value="GET21140.1"/>
    <property type="molecule type" value="Genomic_DNA"/>
</dbReference>
<dbReference type="Proteomes" id="UP000396862">
    <property type="component" value="Unassembled WGS sequence"/>
</dbReference>
<dbReference type="Pfam" id="PF16344">
    <property type="entry name" value="FecR_C"/>
    <property type="match status" value="1"/>
</dbReference>
<dbReference type="GO" id="GO:0016989">
    <property type="term" value="F:sigma factor antagonist activity"/>
    <property type="evidence" value="ECO:0007669"/>
    <property type="project" value="TreeGrafter"/>
</dbReference>
<dbReference type="FunFam" id="2.60.120.1440:FF:000001">
    <property type="entry name" value="Putative anti-sigma factor"/>
    <property type="match status" value="1"/>
</dbReference>
<dbReference type="PANTHER" id="PTHR30273:SF2">
    <property type="entry name" value="PROTEIN FECR"/>
    <property type="match status" value="1"/>
</dbReference>
<keyword evidence="1" id="KW-1133">Transmembrane helix</keyword>
<feature type="domain" description="FecR protein" evidence="2">
    <location>
        <begin position="100"/>
        <end position="194"/>
    </location>
</feature>
<comment type="caution">
    <text evidence="5">The sequence shown here is derived from an EMBL/GenBank/DDBJ whole genome shotgun (WGS) entry which is preliminary data.</text>
</comment>
<dbReference type="InterPro" id="IPR012373">
    <property type="entry name" value="Ferrdict_sens_TM"/>
</dbReference>
<dbReference type="InterPro" id="IPR006860">
    <property type="entry name" value="FecR"/>
</dbReference>
<dbReference type="Pfam" id="PF04773">
    <property type="entry name" value="FecR"/>
    <property type="match status" value="1"/>
</dbReference>
<sequence>MHIEDKKKEVVALLEERERMDTLEQVSEAVNVIDLVDHVDVSGAFVKVNNRLPGDSKWRLYVGYLSKAAAILFLPVLLFALWQYYFSQGGISGDQISMQQITSPPGTRSQIILPDGSKVWLNAESTIRFPIPFSRKTRNVSLIGQAFFSVQKNPEVPFIVKADNVQVKVLGTRFDVNAYPDREKVGVVLARGKISLTAENQEHTSSKSVILHPGERAVVDRQQGDIQLSEGNIEKYIAWHNGRLVFDETPMKEVARQLELWYGVKVVIEDPEILNYHFSTTFENESLYQVLELLKLSSPIEIDYQPAHYDEGGKKTYSKSIVYIKKKTK</sequence>